<dbReference type="Proteomes" id="UP000477311">
    <property type="component" value="Unassembled WGS sequence"/>
</dbReference>
<dbReference type="NCBIfam" id="TIGR00557">
    <property type="entry name" value="pdxA"/>
    <property type="match status" value="1"/>
</dbReference>
<keyword evidence="2 4" id="KW-0560">Oxidoreductase</keyword>
<dbReference type="EC" id="1.1.1.262" evidence="4"/>
<dbReference type="PANTHER" id="PTHR30004">
    <property type="entry name" value="4-HYDROXYTHREONINE-4-PHOSPHATE DEHYDROGENASE"/>
    <property type="match status" value="1"/>
</dbReference>
<evidence type="ECO:0000256" key="1">
    <source>
        <dbReference type="ARBA" id="ARBA00022723"/>
    </source>
</evidence>
<reference evidence="4 5" key="1">
    <citation type="submission" date="2020-02" db="EMBL/GenBank/DDBJ databases">
        <title>Draft genome sequence of Limisphaera ngatamarikiensis NGM72.4T, a thermophilic Verrucomicrobia grouped in subdivision 3.</title>
        <authorList>
            <person name="Carere C.R."/>
            <person name="Steen J."/>
            <person name="Hugenholtz P."/>
            <person name="Stott M.B."/>
        </authorList>
    </citation>
    <scope>NUCLEOTIDE SEQUENCE [LARGE SCALE GENOMIC DNA]</scope>
    <source>
        <strain evidence="4 5">NGM72.4</strain>
    </source>
</reference>
<protein>
    <submittedName>
        <fullName evidence="4">4-hydroxythreonine-4-phosphate dehydrogenase PdxA</fullName>
        <ecNumber evidence="4">1.1.1.262</ecNumber>
    </submittedName>
</protein>
<organism evidence="4 5">
    <name type="scientific">Limisphaera ngatamarikiensis</name>
    <dbReference type="NCBI Taxonomy" id="1324935"/>
    <lineage>
        <taxon>Bacteria</taxon>
        <taxon>Pseudomonadati</taxon>
        <taxon>Verrucomicrobiota</taxon>
        <taxon>Verrucomicrobiia</taxon>
        <taxon>Limisphaerales</taxon>
        <taxon>Limisphaeraceae</taxon>
        <taxon>Limisphaera</taxon>
    </lineage>
</organism>
<gene>
    <name evidence="4" type="primary">pdxA</name>
    <name evidence="4" type="ORF">G4L39_10110</name>
</gene>
<evidence type="ECO:0000256" key="2">
    <source>
        <dbReference type="ARBA" id="ARBA00023002"/>
    </source>
</evidence>
<evidence type="ECO:0000256" key="3">
    <source>
        <dbReference type="ARBA" id="ARBA00023027"/>
    </source>
</evidence>
<accession>A0A6M1RWI6</accession>
<keyword evidence="1" id="KW-0479">Metal-binding</keyword>
<dbReference type="InterPro" id="IPR005255">
    <property type="entry name" value="PdxA_fam"/>
</dbReference>
<dbReference type="EMBL" id="JAAKYA010000071">
    <property type="protein sequence ID" value="NGO39744.1"/>
    <property type="molecule type" value="Genomic_DNA"/>
</dbReference>
<name>A0A6M1RWI6_9BACT</name>
<keyword evidence="5" id="KW-1185">Reference proteome</keyword>
<dbReference type="Gene3D" id="3.40.718.10">
    <property type="entry name" value="Isopropylmalate Dehydrogenase"/>
    <property type="match status" value="1"/>
</dbReference>
<dbReference type="GO" id="GO:0050570">
    <property type="term" value="F:4-hydroxythreonine-4-phosphate dehydrogenase activity"/>
    <property type="evidence" value="ECO:0007669"/>
    <property type="project" value="UniProtKB-EC"/>
</dbReference>
<dbReference type="GO" id="GO:0051287">
    <property type="term" value="F:NAD binding"/>
    <property type="evidence" value="ECO:0007669"/>
    <property type="project" value="InterPro"/>
</dbReference>
<proteinExistence type="predicted"/>
<sequence length="354" mass="37195">MAPDTAPAPVPAGSRPLRIGITLGDVTGVGPEVTAAALFQMAAAAGGSSLSAPAEFVVYGDPVWWGRALRIHRPQGMSTGGAGPDPLSVRLIQPLAEPLPESMPAGDPRAARAAVVWLEAAGRACLRGELDAMVTGPVSKAAIQRAGIPFVGQTEFLAALAGEPEPVMMLLGPDERGRWLRVALATVHVALRTVPERLSLPRLLRTIACAREACLQLRLSRARVAVCGLNPHCGEEGAFGDEEATLIEPAVREARQRGWDVVGPLSGDTVFHHALQGRFDAVVAMYHDQGLAPLKAVAFDRGVNWSLGLPFIRTSPDHGTAYDIAGRGLANPSSMRAAIELALQLAAARRADRG</sequence>
<dbReference type="SUPFAM" id="SSF53659">
    <property type="entry name" value="Isocitrate/Isopropylmalate dehydrogenase-like"/>
    <property type="match status" value="1"/>
</dbReference>
<dbReference type="PANTHER" id="PTHR30004:SF6">
    <property type="entry name" value="D-THREONATE 4-PHOSPHATE DEHYDROGENASE"/>
    <property type="match status" value="1"/>
</dbReference>
<dbReference type="AlphaFoldDB" id="A0A6M1RWI6"/>
<evidence type="ECO:0000313" key="5">
    <source>
        <dbReference type="Proteomes" id="UP000477311"/>
    </source>
</evidence>
<keyword evidence="3" id="KW-0520">NAD</keyword>
<dbReference type="RefSeq" id="WP_165107948.1">
    <property type="nucleotide sequence ID" value="NZ_JAAKYA010000071.1"/>
</dbReference>
<dbReference type="Pfam" id="PF04166">
    <property type="entry name" value="PdxA"/>
    <property type="match status" value="1"/>
</dbReference>
<dbReference type="GO" id="GO:0046872">
    <property type="term" value="F:metal ion binding"/>
    <property type="evidence" value="ECO:0007669"/>
    <property type="project" value="UniProtKB-KW"/>
</dbReference>
<comment type="caution">
    <text evidence="4">The sequence shown here is derived from an EMBL/GenBank/DDBJ whole genome shotgun (WGS) entry which is preliminary data.</text>
</comment>
<evidence type="ECO:0000313" key="4">
    <source>
        <dbReference type="EMBL" id="NGO39744.1"/>
    </source>
</evidence>